<evidence type="ECO:0000313" key="10">
    <source>
        <dbReference type="EMBL" id="EDO33125.1"/>
    </source>
</evidence>
<feature type="domain" description="EGF-like" evidence="9">
    <location>
        <begin position="283"/>
        <end position="323"/>
    </location>
</feature>
<dbReference type="OMA" id="GHANCHR"/>
<dbReference type="InterPro" id="IPR024730">
    <property type="entry name" value="MSP1_EGF_1"/>
</dbReference>
<dbReference type="InterPro" id="IPR049883">
    <property type="entry name" value="NOTCH1_EGF-like"/>
</dbReference>
<feature type="domain" description="EGF-like" evidence="9">
    <location>
        <begin position="409"/>
        <end position="447"/>
    </location>
</feature>
<keyword evidence="11" id="KW-1185">Reference proteome</keyword>
<dbReference type="PANTHER" id="PTHR24042:SF5">
    <property type="entry name" value="EGF-LIKE CALCIUM-BINDING DOMAIN-CONTAINING PROTEIN"/>
    <property type="match status" value="1"/>
</dbReference>
<dbReference type="InterPro" id="IPR000033">
    <property type="entry name" value="LDLR_classB_rpt"/>
</dbReference>
<keyword evidence="4" id="KW-0677">Repeat</keyword>
<dbReference type="InterPro" id="IPR024731">
    <property type="entry name" value="NELL2-like_EGF"/>
</dbReference>
<name>A7ST24_NEMVE</name>
<keyword evidence="5 7" id="KW-1015">Disulfide bond</keyword>
<feature type="repeat" description="LDL-receptor class B" evidence="8">
    <location>
        <begin position="612"/>
        <end position="656"/>
    </location>
</feature>
<evidence type="ECO:0000256" key="1">
    <source>
        <dbReference type="ARBA" id="ARBA00006373"/>
    </source>
</evidence>
<dbReference type="SUPFAM" id="SSF57196">
    <property type="entry name" value="EGF/Laminin"/>
    <property type="match status" value="6"/>
</dbReference>
<feature type="repeat" description="LDL-receptor class B" evidence="8">
    <location>
        <begin position="569"/>
        <end position="611"/>
    </location>
</feature>
<accession>A7ST24</accession>
<feature type="disulfide bond" evidence="7">
    <location>
        <begin position="467"/>
        <end position="476"/>
    </location>
</feature>
<evidence type="ECO:0000256" key="5">
    <source>
        <dbReference type="ARBA" id="ARBA00023157"/>
    </source>
</evidence>
<dbReference type="SUPFAM" id="SSF57184">
    <property type="entry name" value="Growth factor receptor domain"/>
    <property type="match status" value="1"/>
</dbReference>
<dbReference type="GO" id="GO:0005509">
    <property type="term" value="F:calcium ion binding"/>
    <property type="evidence" value="ECO:0007669"/>
    <property type="project" value="InterPro"/>
</dbReference>
<keyword evidence="3" id="KW-0732">Signal</keyword>
<evidence type="ECO:0000259" key="9">
    <source>
        <dbReference type="PROSITE" id="PS50026"/>
    </source>
</evidence>
<dbReference type="Gene3D" id="2.10.25.10">
    <property type="entry name" value="Laminin"/>
    <property type="match status" value="12"/>
</dbReference>
<dbReference type="PROSITE" id="PS00010">
    <property type="entry name" value="ASX_HYDROXYL"/>
    <property type="match status" value="7"/>
</dbReference>
<dbReference type="InterPro" id="IPR001881">
    <property type="entry name" value="EGF-like_Ca-bd_dom"/>
</dbReference>
<evidence type="ECO:0000256" key="7">
    <source>
        <dbReference type="PROSITE-ProRule" id="PRU00076"/>
    </source>
</evidence>
<dbReference type="eggNOG" id="KOG1214">
    <property type="taxonomic scope" value="Eukaryota"/>
</dbReference>
<gene>
    <name evidence="10" type="ORF">NEMVEDRAFT_v1g193237</name>
</gene>
<dbReference type="Pfam" id="PF07645">
    <property type="entry name" value="EGF_CA"/>
    <property type="match status" value="3"/>
</dbReference>
<keyword evidence="6" id="KW-0325">Glycoprotein</keyword>
<dbReference type="FunFam" id="2.10.25.10:FF:000038">
    <property type="entry name" value="Fibrillin 2"/>
    <property type="match status" value="6"/>
</dbReference>
<dbReference type="InterPro" id="IPR009030">
    <property type="entry name" value="Growth_fac_rcpt_cys_sf"/>
</dbReference>
<dbReference type="PROSITE" id="PS01187">
    <property type="entry name" value="EGF_CA"/>
    <property type="match status" value="4"/>
</dbReference>
<feature type="non-terminal residue" evidence="10">
    <location>
        <position position="715"/>
    </location>
</feature>
<dbReference type="CDD" id="cd00054">
    <property type="entry name" value="EGF_CA"/>
    <property type="match status" value="6"/>
</dbReference>
<feature type="domain" description="EGF-like" evidence="9">
    <location>
        <begin position="1"/>
        <end position="40"/>
    </location>
</feature>
<dbReference type="SMART" id="SM00181">
    <property type="entry name" value="EGF"/>
    <property type="match status" value="12"/>
</dbReference>
<dbReference type="Pfam" id="PF12947">
    <property type="entry name" value="EGF_3"/>
    <property type="match status" value="2"/>
</dbReference>
<feature type="repeat" description="LDL-receptor class B" evidence="8">
    <location>
        <begin position="525"/>
        <end position="568"/>
    </location>
</feature>
<dbReference type="PROSITE" id="PS50026">
    <property type="entry name" value="EGF_3"/>
    <property type="match status" value="9"/>
</dbReference>
<dbReference type="PROSITE" id="PS01186">
    <property type="entry name" value="EGF_2"/>
    <property type="match status" value="10"/>
</dbReference>
<dbReference type="InterPro" id="IPR011042">
    <property type="entry name" value="6-blade_b-propeller_TolB-like"/>
</dbReference>
<comment type="similarity">
    <text evidence="1">Belongs to the EGF domain peptide family.</text>
</comment>
<dbReference type="Gene3D" id="2.120.10.30">
    <property type="entry name" value="TolB, C-terminal domain"/>
    <property type="match status" value="1"/>
</dbReference>
<dbReference type="Pfam" id="PF00058">
    <property type="entry name" value="Ldl_recept_b"/>
    <property type="match status" value="3"/>
</dbReference>
<reference evidence="10 11" key="1">
    <citation type="journal article" date="2007" name="Science">
        <title>Sea anemone genome reveals ancestral eumetazoan gene repertoire and genomic organization.</title>
        <authorList>
            <person name="Putnam N.H."/>
            <person name="Srivastava M."/>
            <person name="Hellsten U."/>
            <person name="Dirks B."/>
            <person name="Chapman J."/>
            <person name="Salamov A."/>
            <person name="Terry A."/>
            <person name="Shapiro H."/>
            <person name="Lindquist E."/>
            <person name="Kapitonov V.V."/>
            <person name="Jurka J."/>
            <person name="Genikhovich G."/>
            <person name="Grigoriev I.V."/>
            <person name="Lucas S.M."/>
            <person name="Steele R.E."/>
            <person name="Finnerty J.R."/>
            <person name="Technau U."/>
            <person name="Martindale M.Q."/>
            <person name="Rokhsar D.S."/>
        </authorList>
    </citation>
    <scope>NUCLEOTIDE SEQUENCE [LARGE SCALE GENOMIC DNA]</scope>
    <source>
        <strain evidence="11">CH2 X CH6</strain>
    </source>
</reference>
<dbReference type="PROSITE" id="PS51120">
    <property type="entry name" value="LDLRB"/>
    <property type="match status" value="3"/>
</dbReference>
<dbReference type="SMART" id="SM00135">
    <property type="entry name" value="LY"/>
    <property type="match status" value="4"/>
</dbReference>
<evidence type="ECO:0000256" key="2">
    <source>
        <dbReference type="ARBA" id="ARBA00022536"/>
    </source>
</evidence>
<feature type="domain" description="EGF-like" evidence="9">
    <location>
        <begin position="202"/>
        <end position="242"/>
    </location>
</feature>
<dbReference type="InParanoid" id="A7ST24"/>
<dbReference type="Pfam" id="PF12946">
    <property type="entry name" value="EGF_MSP1_1"/>
    <property type="match status" value="3"/>
</dbReference>
<comment type="caution">
    <text evidence="7">Lacks conserved residue(s) required for the propagation of feature annotation.</text>
</comment>
<dbReference type="EMBL" id="DS469788">
    <property type="protein sequence ID" value="EDO33125.1"/>
    <property type="molecule type" value="Genomic_DNA"/>
</dbReference>
<keyword evidence="2 7" id="KW-0245">EGF-like domain</keyword>
<evidence type="ECO:0000256" key="4">
    <source>
        <dbReference type="ARBA" id="ARBA00022737"/>
    </source>
</evidence>
<dbReference type="HOGENOM" id="CLU_386674_0_0_1"/>
<feature type="domain" description="EGF-like" evidence="9">
    <location>
        <begin position="326"/>
        <end position="366"/>
    </location>
</feature>
<evidence type="ECO:0000256" key="6">
    <source>
        <dbReference type="ARBA" id="ARBA00023180"/>
    </source>
</evidence>
<dbReference type="AlphaFoldDB" id="A7ST24"/>
<dbReference type="InterPro" id="IPR018097">
    <property type="entry name" value="EGF_Ca-bd_CS"/>
</dbReference>
<evidence type="ECO:0000256" key="8">
    <source>
        <dbReference type="PROSITE-ProRule" id="PRU00461"/>
    </source>
</evidence>
<proteinExistence type="inferred from homology"/>
<dbReference type="SMART" id="SM00179">
    <property type="entry name" value="EGF_CA"/>
    <property type="match status" value="7"/>
</dbReference>
<evidence type="ECO:0000313" key="11">
    <source>
        <dbReference type="Proteomes" id="UP000001593"/>
    </source>
</evidence>
<feature type="domain" description="EGF-like" evidence="9">
    <location>
        <begin position="41"/>
        <end position="79"/>
    </location>
</feature>
<protein>
    <recommendedName>
        <fullName evidence="9">EGF-like domain-containing protein</fullName>
    </recommendedName>
</protein>
<feature type="domain" description="EGF-like" evidence="9">
    <location>
        <begin position="452"/>
        <end position="477"/>
    </location>
</feature>
<dbReference type="PROSITE" id="PS00022">
    <property type="entry name" value="EGF_1"/>
    <property type="match status" value="1"/>
</dbReference>
<organism evidence="10 11">
    <name type="scientific">Nematostella vectensis</name>
    <name type="common">Starlet sea anemone</name>
    <dbReference type="NCBI Taxonomy" id="45351"/>
    <lineage>
        <taxon>Eukaryota</taxon>
        <taxon>Metazoa</taxon>
        <taxon>Cnidaria</taxon>
        <taxon>Anthozoa</taxon>
        <taxon>Hexacorallia</taxon>
        <taxon>Actiniaria</taxon>
        <taxon>Edwardsiidae</taxon>
        <taxon>Nematostella</taxon>
    </lineage>
</organism>
<dbReference type="PANTHER" id="PTHR24042">
    <property type="entry name" value="NEL HOMOLOG"/>
    <property type="match status" value="1"/>
</dbReference>
<dbReference type="InterPro" id="IPR000742">
    <property type="entry name" value="EGF"/>
</dbReference>
<dbReference type="FunFam" id="2.120.10.30:FF:000241">
    <property type="entry name" value="Low-density lipoprotein receptor-related protein 6"/>
    <property type="match status" value="1"/>
</dbReference>
<sequence length="715" mass="77725">MDECIPLLRTCGSNSLCRNTLGGYECVCRRGFTKKEGNCINIDECEPRRNRCDPNADCRNTVGSFQCACQVGFVGDGFVCTSDGSCGGTTCDVNAKCGLAPDGLPQCQCKIGWEGNGLTCFDINECESVSCPANADCINSAGSYECRCRLGFSKNGSECQVDNTCGGVACDAHAQCVQHADGRRECVCNAGWVQDAGRACLDIDECQSLSNPCHKDADCTNTPGSYSCRCRLGFAGDGQICEADGTCAGATCHPDASCHRNTAFGTRCVCNPGYLGDGRKCTDIDECLNGEHNCSDKAICTNSEGAFSCKCLLGYDGGGFTCTSMYIDECALGHANCHRKAECVNQLGSFVCRCVIGYVGNGVDCDGTCEGKVCDFNGECVAKNNSDGETERTCRCKEGFEGDGIICTDQDECLKGPCPQNAKCVNNFGSYLCICNPGYKKVNGKCEKLCIRCMNGGSCVENNGCECPKGFSGKRCQWYGDASLIFTKGNSVQRMSLPPRPSAIGLLYQSRGHVNVGVDYDCVEEYIYWTEIMEGCIMRAKYDGTKLEVVIPRKQVKSPEGIAVDWMGRNIYWTDTGLDVIEVAGMNGSNRRVLISNALDDPRAIIVDPPNRKLYWADWTRRRPRIEVANMDGSNRRVLVYSDLGLPNGLTLVRATNELCFTDAGTWSIRCVDLGALNVRKVIYPIAYPYGIASFNRTLFWTDWMNNKVQRIGMD</sequence>
<evidence type="ECO:0000256" key="3">
    <source>
        <dbReference type="ARBA" id="ARBA00022729"/>
    </source>
</evidence>
<dbReference type="SUPFAM" id="SSF63825">
    <property type="entry name" value="YWTD domain"/>
    <property type="match status" value="1"/>
</dbReference>
<feature type="domain" description="EGF-like" evidence="9">
    <location>
        <begin position="122"/>
        <end position="160"/>
    </location>
</feature>
<feature type="domain" description="EGF-like" evidence="9">
    <location>
        <begin position="243"/>
        <end position="282"/>
    </location>
</feature>
<dbReference type="InterPro" id="IPR051586">
    <property type="entry name" value="PKC-binding_NELL"/>
</dbReference>
<dbReference type="Proteomes" id="UP000001593">
    <property type="component" value="Unassembled WGS sequence"/>
</dbReference>
<dbReference type="InterPro" id="IPR000152">
    <property type="entry name" value="EGF-type_Asp/Asn_hydroxyl_site"/>
</dbReference>